<reference evidence="5 6" key="1">
    <citation type="submission" date="2017-11" db="EMBL/GenBank/DDBJ databases">
        <title>Reclassification of Bisgaard taxon 7 as Conservatibacter flavescens gen. nov., sp. nov.</title>
        <authorList>
            <person name="Christensen H."/>
        </authorList>
    </citation>
    <scope>NUCLEOTIDE SEQUENCE [LARGE SCALE GENOMIC DNA]</scope>
    <source>
        <strain evidence="5 6">7_4</strain>
    </source>
</reference>
<sequence length="684" mass="78664">MYLKSIISGIVGVMMTTGAIAEAPKSSTTTTIESKQADYHRVEALPINREKQRATYEKIIQLLTISQNETTLALVQDMLQDIETYALYPYAKYQWLRVKGLNQALTLPDIQKFKQQHPDLPTYFVNDLMNRWANALEKQQAWQTILAAQTDLPNNTANRCLVLNAELYSQTKPAEKFNAEQEKALADIWLTGQNLPNSCMPIFKQWHAQGGLTTEYLQQRALLAFEARNSHVLASLTAGYGEDGFITTLQTLLKTPSTLPSFIENAESNVQNKRIVLAAFPLFIRGIKENTIVDITDPFAPYQAWATHFQLNEQEINQWKSALLWQIFDTNIAELQQWRDAQIPILKEDRQTERRLRTAIRQKSDLSLWLDLLSDEGKQKDEWQYWRAKNLQFHQQREEGKKILAQLSQQRGFYPMLAAADLGMTYQPKMLDITNPSGIDITQTAQAGLARISELRYLGSASHSVNINREWNTLLQHASFEQKLQLSQYAKEQEWFDLGVEATIQAKAWGYIGLRLPNAYIDWFDLHLKNKKINRTFAMAIARQESAWRPNVSSSANAMGLMQLLPSTAKATAEKFRLPYSDQQQLFEPFNNIMLGTAHLQELYDKYGDNRILIAAAYNAGGSRVEQWLARSNQRLNMAEFIASIPFYETRGYVQNVLVYDYYYQILQGKPQRKFSKAEYDRVY</sequence>
<dbReference type="PANTHER" id="PTHR37423">
    <property type="entry name" value="SOLUBLE LYTIC MUREIN TRANSGLYCOSYLASE-RELATED"/>
    <property type="match status" value="1"/>
</dbReference>
<comment type="caution">
    <text evidence="5">The sequence shown here is derived from an EMBL/GenBank/DDBJ whole genome shotgun (WGS) entry which is preliminary data.</text>
</comment>
<name>A0A2M8S1P2_9PAST</name>
<dbReference type="OrthoDB" id="92254at2"/>
<evidence type="ECO:0000259" key="4">
    <source>
        <dbReference type="Pfam" id="PF14718"/>
    </source>
</evidence>
<dbReference type="RefSeq" id="WP_100289108.1">
    <property type="nucleotide sequence ID" value="NZ_PHHA01000019.1"/>
</dbReference>
<dbReference type="SUPFAM" id="SSF48435">
    <property type="entry name" value="Bacterial muramidases"/>
    <property type="match status" value="1"/>
</dbReference>
<evidence type="ECO:0000259" key="3">
    <source>
        <dbReference type="Pfam" id="PF01464"/>
    </source>
</evidence>
<dbReference type="Gene3D" id="1.10.530.10">
    <property type="match status" value="1"/>
</dbReference>
<dbReference type="PROSITE" id="PS00922">
    <property type="entry name" value="TRANSGLYCOSYLASE"/>
    <property type="match status" value="1"/>
</dbReference>
<dbReference type="PANTHER" id="PTHR37423:SF5">
    <property type="entry name" value="SOLUBLE LYTIC MUREIN TRANSGLYCOSYLASE"/>
    <property type="match status" value="1"/>
</dbReference>
<gene>
    <name evidence="5" type="ORF">CVP05_08295</name>
</gene>
<dbReference type="GO" id="GO:0008933">
    <property type="term" value="F:peptidoglycan lytic transglycosylase activity"/>
    <property type="evidence" value="ECO:0007669"/>
    <property type="project" value="InterPro"/>
</dbReference>
<dbReference type="InterPro" id="IPR023346">
    <property type="entry name" value="Lysozyme-like_dom_sf"/>
</dbReference>
<comment type="similarity">
    <text evidence="1">Belongs to the transglycosylase Slt family.</text>
</comment>
<evidence type="ECO:0000256" key="1">
    <source>
        <dbReference type="ARBA" id="ARBA00007734"/>
    </source>
</evidence>
<keyword evidence="2" id="KW-0732">Signal</keyword>
<dbReference type="Pfam" id="PF00760">
    <property type="entry name" value="Cucumo_coat"/>
    <property type="match status" value="1"/>
</dbReference>
<dbReference type="GO" id="GO:0016020">
    <property type="term" value="C:membrane"/>
    <property type="evidence" value="ECO:0007669"/>
    <property type="project" value="InterPro"/>
</dbReference>
<dbReference type="Gene3D" id="1.10.1240.20">
    <property type="entry name" value="Lytic transglycosylase, superhelical linker domain"/>
    <property type="match status" value="1"/>
</dbReference>
<dbReference type="GO" id="GO:0004553">
    <property type="term" value="F:hydrolase activity, hydrolyzing O-glycosyl compounds"/>
    <property type="evidence" value="ECO:0007669"/>
    <property type="project" value="InterPro"/>
</dbReference>
<accession>A0A2M8S1P2</accession>
<evidence type="ECO:0000313" key="5">
    <source>
        <dbReference type="EMBL" id="PJG85016.1"/>
    </source>
</evidence>
<dbReference type="AlphaFoldDB" id="A0A2M8S1P2"/>
<dbReference type="Proteomes" id="UP000229329">
    <property type="component" value="Unassembled WGS sequence"/>
</dbReference>
<dbReference type="Pfam" id="PF01464">
    <property type="entry name" value="SLT"/>
    <property type="match status" value="1"/>
</dbReference>
<proteinExistence type="inferred from homology"/>
<dbReference type="InterPro" id="IPR037061">
    <property type="entry name" value="Lytic_TGlycoase_superhlx_L_sf"/>
</dbReference>
<protein>
    <submittedName>
        <fullName evidence="5">Lytic murein transglycosylase</fullName>
    </submittedName>
</protein>
<keyword evidence="6" id="KW-1185">Reference proteome</keyword>
<evidence type="ECO:0000313" key="6">
    <source>
        <dbReference type="Proteomes" id="UP000229329"/>
    </source>
</evidence>
<dbReference type="InterPro" id="IPR008939">
    <property type="entry name" value="Lytic_TGlycosylase_superhlx_U"/>
</dbReference>
<organism evidence="5 6">
    <name type="scientific">Conservatibacter flavescens</name>
    <dbReference type="NCBI Taxonomy" id="28161"/>
    <lineage>
        <taxon>Bacteria</taxon>
        <taxon>Pseudomonadati</taxon>
        <taxon>Pseudomonadota</taxon>
        <taxon>Gammaproteobacteria</taxon>
        <taxon>Pasteurellales</taxon>
        <taxon>Pasteurellaceae</taxon>
        <taxon>Conservatibacter</taxon>
    </lineage>
</organism>
<dbReference type="SUPFAM" id="SSF53955">
    <property type="entry name" value="Lysozyme-like"/>
    <property type="match status" value="1"/>
</dbReference>
<dbReference type="CDD" id="cd13401">
    <property type="entry name" value="Slt70-like"/>
    <property type="match status" value="1"/>
</dbReference>
<feature type="domain" description="Lytic transglycosylase superhelical linker" evidence="4">
    <location>
        <begin position="445"/>
        <end position="512"/>
    </location>
</feature>
<dbReference type="InterPro" id="IPR000189">
    <property type="entry name" value="Transglyc_AS"/>
</dbReference>
<dbReference type="Gene3D" id="1.25.20.10">
    <property type="entry name" value="Bacterial muramidases"/>
    <property type="match status" value="1"/>
</dbReference>
<dbReference type="InterPro" id="IPR012289">
    <property type="entry name" value="Lytic_TGlycosylase_superhlx_L"/>
</dbReference>
<dbReference type="GO" id="GO:0000270">
    <property type="term" value="P:peptidoglycan metabolic process"/>
    <property type="evidence" value="ECO:0007669"/>
    <property type="project" value="InterPro"/>
</dbReference>
<dbReference type="Pfam" id="PF14718">
    <property type="entry name" value="SLT_L"/>
    <property type="match status" value="1"/>
</dbReference>
<dbReference type="GO" id="GO:0042597">
    <property type="term" value="C:periplasmic space"/>
    <property type="evidence" value="ECO:0007669"/>
    <property type="project" value="InterPro"/>
</dbReference>
<feature type="domain" description="Transglycosylase SLT" evidence="3">
    <location>
        <begin position="529"/>
        <end position="635"/>
    </location>
</feature>
<evidence type="ECO:0000256" key="2">
    <source>
        <dbReference type="ARBA" id="ARBA00022729"/>
    </source>
</evidence>
<dbReference type="InterPro" id="IPR008258">
    <property type="entry name" value="Transglycosylase_SLT_dom_1"/>
</dbReference>
<dbReference type="EMBL" id="PHHA01000019">
    <property type="protein sequence ID" value="PJG85016.1"/>
    <property type="molecule type" value="Genomic_DNA"/>
</dbReference>